<evidence type="ECO:0000313" key="2">
    <source>
        <dbReference type="Proteomes" id="UP001497680"/>
    </source>
</evidence>
<organism evidence="1 2">
    <name type="scientific">Hypoxylon rubiginosum</name>
    <dbReference type="NCBI Taxonomy" id="110542"/>
    <lineage>
        <taxon>Eukaryota</taxon>
        <taxon>Fungi</taxon>
        <taxon>Dikarya</taxon>
        <taxon>Ascomycota</taxon>
        <taxon>Pezizomycotina</taxon>
        <taxon>Sordariomycetes</taxon>
        <taxon>Xylariomycetidae</taxon>
        <taxon>Xylariales</taxon>
        <taxon>Hypoxylaceae</taxon>
        <taxon>Hypoxylon</taxon>
    </lineage>
</organism>
<name>A0ACC0CYF2_9PEZI</name>
<gene>
    <name evidence="1" type="ORF">F4821DRAFT_260921</name>
</gene>
<reference evidence="1 2" key="1">
    <citation type="journal article" date="2022" name="New Phytol.">
        <title>Ecological generalism drives hyperdiversity of secondary metabolite gene clusters in xylarialean endophytes.</title>
        <authorList>
            <person name="Franco M.E.E."/>
            <person name="Wisecaver J.H."/>
            <person name="Arnold A.E."/>
            <person name="Ju Y.M."/>
            <person name="Slot J.C."/>
            <person name="Ahrendt S."/>
            <person name="Moore L.P."/>
            <person name="Eastman K.E."/>
            <person name="Scott K."/>
            <person name="Konkel Z."/>
            <person name="Mondo S.J."/>
            <person name="Kuo A."/>
            <person name="Hayes R.D."/>
            <person name="Haridas S."/>
            <person name="Andreopoulos B."/>
            <person name="Riley R."/>
            <person name="LaButti K."/>
            <person name="Pangilinan J."/>
            <person name="Lipzen A."/>
            <person name="Amirebrahimi M."/>
            <person name="Yan J."/>
            <person name="Adam C."/>
            <person name="Keymanesh K."/>
            <person name="Ng V."/>
            <person name="Louie K."/>
            <person name="Northen T."/>
            <person name="Drula E."/>
            <person name="Henrissat B."/>
            <person name="Hsieh H.M."/>
            <person name="Youens-Clark K."/>
            <person name="Lutzoni F."/>
            <person name="Miadlikowska J."/>
            <person name="Eastwood D.C."/>
            <person name="Hamelin R.C."/>
            <person name="Grigoriev I.V."/>
            <person name="U'Ren J.M."/>
        </authorList>
    </citation>
    <scope>NUCLEOTIDE SEQUENCE [LARGE SCALE GENOMIC DNA]</scope>
    <source>
        <strain evidence="1 2">ER1909</strain>
    </source>
</reference>
<protein>
    <submittedName>
        <fullName evidence="1">Alpha/Beta hydrolase protein</fullName>
    </submittedName>
</protein>
<evidence type="ECO:0000313" key="1">
    <source>
        <dbReference type="EMBL" id="KAI6085413.1"/>
    </source>
</evidence>
<accession>A0ACC0CYF2</accession>
<dbReference type="Proteomes" id="UP001497680">
    <property type="component" value="Unassembled WGS sequence"/>
</dbReference>
<keyword evidence="1" id="KW-0378">Hydrolase</keyword>
<sequence>MKSIDELRALSAMDPELHQLVEDGLVLPSSWNKDTDVHEVRALLAQIAKVHQEAGGASIKEEDRHIKTRDGAHIAVRLHHPPGLAPDKGGRPGMLMLHGGGFSIGDLNTGARLSRIFAELGGVAINVDFRLAPEHPFPRPVEDAYDALEWVSEHLESLGIDPVKGFVVAGESSGANMALAVAYLWVTQNTGSSLRITGIYASANSGATAETVPEKYKDSFISMEQNADAPVMNTEAIERIREFYKPDPKSPLAYPILIQDVSIMPRVYFQACGLDSTRDCTLVMEKVWRDAGVPTRLDVYPGMPHVFWALGLPPIEQINKQEEDTKKGLSWLMSWCGGIVYKDED</sequence>
<keyword evidence="2" id="KW-1185">Reference proteome</keyword>
<proteinExistence type="predicted"/>
<comment type="caution">
    <text evidence="1">The sequence shown here is derived from an EMBL/GenBank/DDBJ whole genome shotgun (WGS) entry which is preliminary data.</text>
</comment>
<dbReference type="EMBL" id="MU394325">
    <property type="protein sequence ID" value="KAI6085413.1"/>
    <property type="molecule type" value="Genomic_DNA"/>
</dbReference>